<dbReference type="PROSITE" id="PS51257">
    <property type="entry name" value="PROKAR_LIPOPROTEIN"/>
    <property type="match status" value="1"/>
</dbReference>
<evidence type="ECO:0008006" key="3">
    <source>
        <dbReference type="Google" id="ProtNLM"/>
    </source>
</evidence>
<organism evidence="1 2">
    <name type="scientific">Imtechella halotolerans K1</name>
    <dbReference type="NCBI Taxonomy" id="946077"/>
    <lineage>
        <taxon>Bacteria</taxon>
        <taxon>Pseudomonadati</taxon>
        <taxon>Bacteroidota</taxon>
        <taxon>Flavobacteriia</taxon>
        <taxon>Flavobacteriales</taxon>
        <taxon>Flavobacteriaceae</taxon>
        <taxon>Imtechella</taxon>
    </lineage>
</organism>
<proteinExistence type="predicted"/>
<accession>I0W5J3</accession>
<gene>
    <name evidence="1" type="ORF">W5A_13415</name>
</gene>
<name>I0W5J3_9FLAO</name>
<dbReference type="EMBL" id="AJJU01000041">
    <property type="protein sequence ID" value="EID71659.1"/>
    <property type="molecule type" value="Genomic_DNA"/>
</dbReference>
<evidence type="ECO:0000313" key="2">
    <source>
        <dbReference type="Proteomes" id="UP000005938"/>
    </source>
</evidence>
<dbReference type="RefSeq" id="WP_008241560.1">
    <property type="nucleotide sequence ID" value="NZ_AJJU01000041.1"/>
</dbReference>
<protein>
    <recommendedName>
        <fullName evidence="3">Lipoprotein</fullName>
    </recommendedName>
</protein>
<reference evidence="1 2" key="1">
    <citation type="journal article" date="2012" name="J. Bacteriol.">
        <title>Genome Sequence of the Halotolerant Bacterium Imtechella halotolerans K1T.</title>
        <authorList>
            <person name="Kumar S."/>
            <person name="Vikram S."/>
            <person name="Subramanian S."/>
            <person name="Raghava G.P."/>
            <person name="Pinnaka A.K."/>
        </authorList>
    </citation>
    <scope>NUCLEOTIDE SEQUENCE [LARGE SCALE GENOMIC DNA]</scope>
    <source>
        <strain evidence="1 2">K1</strain>
    </source>
</reference>
<sequence>MKYIFPIVFLVFLSSCSKSTIGSYTKAPCYSLLKDMYINDTLDFYLTTFGDTEISWYKKGYSGFRVKGQTFLLSNARLDNGFDSNIYHFSSLDSYLKKVSRKNLKNFSLIQMPIITRNNQRIDSVFQVNYKRNKLNIVENIVKIGDDSYLRFVGSVNPGYQGDIDYLELMSLERAKLLYIKPNSDLESDSNNFFKIRKKLDSLFGNNHSYQIKYLQKLYRESEKLDPITIKQLNLEYVNLYNKTGDYKAAYHYQTLFDPSTEQKTVTTPNDSTSNLDFETIQDFVKTHSNKMDVFILNDHHSFPITRWVGAIFLEELYKTGFRYLAVETLANWEGMESYSIINYKNGYYSDEPTFNLFLQLALKKGFKLIPYENYNLCSATDKEGNKDRAYCMNLREENQASNIAKIYNKDPNAKIFVFAGHGHGKRVKKDKFTPMGYILDSILSAKNVVSVDQVSLLTKNENRFTIDNLRNRQFSRTPAFIKERGAYYAINEGFDAVLSLPIIKAESKNLSEYSHWYYQKNDVNNKRIELEEVPEANWVKIYIKDEREFDRCQKIPVFQSELIKLDKTIIYLPSDFEYQINYYDQNDKLIKSN</sequence>
<evidence type="ECO:0000313" key="1">
    <source>
        <dbReference type="EMBL" id="EID71659.1"/>
    </source>
</evidence>
<dbReference type="OrthoDB" id="277629at2"/>
<dbReference type="Proteomes" id="UP000005938">
    <property type="component" value="Unassembled WGS sequence"/>
</dbReference>
<keyword evidence="2" id="KW-1185">Reference proteome</keyword>
<dbReference type="eggNOG" id="ENOG5031C2Q">
    <property type="taxonomic scope" value="Bacteria"/>
</dbReference>
<comment type="caution">
    <text evidence="1">The sequence shown here is derived from an EMBL/GenBank/DDBJ whole genome shotgun (WGS) entry which is preliminary data.</text>
</comment>
<dbReference type="AlphaFoldDB" id="I0W5J3"/>